<proteinExistence type="predicted"/>
<evidence type="ECO:0000313" key="2">
    <source>
        <dbReference type="EMBL" id="GAA2640969.1"/>
    </source>
</evidence>
<name>A0ABP6DC16_9ACTN</name>
<reference evidence="3" key="1">
    <citation type="journal article" date="2019" name="Int. J. Syst. Evol. Microbiol.">
        <title>The Global Catalogue of Microorganisms (GCM) 10K type strain sequencing project: providing services to taxonomists for standard genome sequencing and annotation.</title>
        <authorList>
            <consortium name="The Broad Institute Genomics Platform"/>
            <consortium name="The Broad Institute Genome Sequencing Center for Infectious Disease"/>
            <person name="Wu L."/>
            <person name="Ma J."/>
        </authorList>
    </citation>
    <scope>NUCLEOTIDE SEQUENCE [LARGE SCALE GENOMIC DNA]</scope>
    <source>
        <strain evidence="3">JCM 16373</strain>
    </source>
</reference>
<feature type="region of interest" description="Disordered" evidence="1">
    <location>
        <begin position="1"/>
        <end position="87"/>
    </location>
</feature>
<protein>
    <submittedName>
        <fullName evidence="2">Uncharacterized protein</fullName>
    </submittedName>
</protein>
<gene>
    <name evidence="2" type="ORF">GCM10009863_67730</name>
</gene>
<evidence type="ECO:0000313" key="3">
    <source>
        <dbReference type="Proteomes" id="UP001501447"/>
    </source>
</evidence>
<feature type="compositionally biased region" description="Gly residues" evidence="1">
    <location>
        <begin position="27"/>
        <end position="37"/>
    </location>
</feature>
<keyword evidence="3" id="KW-1185">Reference proteome</keyword>
<evidence type="ECO:0000256" key="1">
    <source>
        <dbReference type="SAM" id="MobiDB-lite"/>
    </source>
</evidence>
<comment type="caution">
    <text evidence="2">The sequence shown here is derived from an EMBL/GenBank/DDBJ whole genome shotgun (WGS) entry which is preliminary data.</text>
</comment>
<dbReference type="EMBL" id="BAAARJ010000045">
    <property type="protein sequence ID" value="GAA2640969.1"/>
    <property type="molecule type" value="Genomic_DNA"/>
</dbReference>
<dbReference type="Proteomes" id="UP001501447">
    <property type="component" value="Unassembled WGS sequence"/>
</dbReference>
<sequence length="87" mass="8416">MKCGVGVEIPDGKIGKGAPDGESEGNAGTGNPGGGSDGNVVTGNPGEASDGKIRAGKPDGASGKPGGEIGRTQRNVKGADAFRAHCR</sequence>
<organism evidence="2 3">
    <name type="scientific">Streptomyces axinellae</name>
    <dbReference type="NCBI Taxonomy" id="552788"/>
    <lineage>
        <taxon>Bacteria</taxon>
        <taxon>Bacillati</taxon>
        <taxon>Actinomycetota</taxon>
        <taxon>Actinomycetes</taxon>
        <taxon>Kitasatosporales</taxon>
        <taxon>Streptomycetaceae</taxon>
        <taxon>Streptomyces</taxon>
    </lineage>
</organism>
<accession>A0ABP6DC16</accession>